<organism evidence="1 2">
    <name type="scientific">Portunus trituberculatus</name>
    <name type="common">Swimming crab</name>
    <name type="synonym">Neptunus trituberculatus</name>
    <dbReference type="NCBI Taxonomy" id="210409"/>
    <lineage>
        <taxon>Eukaryota</taxon>
        <taxon>Metazoa</taxon>
        <taxon>Ecdysozoa</taxon>
        <taxon>Arthropoda</taxon>
        <taxon>Crustacea</taxon>
        <taxon>Multicrustacea</taxon>
        <taxon>Malacostraca</taxon>
        <taxon>Eumalacostraca</taxon>
        <taxon>Eucarida</taxon>
        <taxon>Decapoda</taxon>
        <taxon>Pleocyemata</taxon>
        <taxon>Brachyura</taxon>
        <taxon>Eubrachyura</taxon>
        <taxon>Portunoidea</taxon>
        <taxon>Portunidae</taxon>
        <taxon>Portuninae</taxon>
        <taxon>Portunus</taxon>
    </lineage>
</organism>
<accession>A0A5B7KBL1</accession>
<gene>
    <name evidence="1" type="ORF">E2C01_099705</name>
</gene>
<dbReference type="AlphaFoldDB" id="A0A5B7KBL1"/>
<dbReference type="EMBL" id="VSRR010139175">
    <property type="protein sequence ID" value="MPD04037.1"/>
    <property type="molecule type" value="Genomic_DNA"/>
</dbReference>
<comment type="caution">
    <text evidence="1">The sequence shown here is derived from an EMBL/GenBank/DDBJ whole genome shotgun (WGS) entry which is preliminary data.</text>
</comment>
<reference evidence="1 2" key="1">
    <citation type="submission" date="2019-05" db="EMBL/GenBank/DDBJ databases">
        <title>Another draft genome of Portunus trituberculatus and its Hox gene families provides insights of decapod evolution.</title>
        <authorList>
            <person name="Jeong J.-H."/>
            <person name="Song I."/>
            <person name="Kim S."/>
            <person name="Choi T."/>
            <person name="Kim D."/>
            <person name="Ryu S."/>
            <person name="Kim W."/>
        </authorList>
    </citation>
    <scope>NUCLEOTIDE SEQUENCE [LARGE SCALE GENOMIC DNA]</scope>
    <source>
        <tissue evidence="1">Muscle</tissue>
    </source>
</reference>
<evidence type="ECO:0000313" key="2">
    <source>
        <dbReference type="Proteomes" id="UP000324222"/>
    </source>
</evidence>
<name>A0A5B7KBL1_PORTR</name>
<dbReference type="OrthoDB" id="6724830at2759"/>
<sequence>MEQVTGTSAHRKGKEAAASKRFVEAQYGRLDIGEWECDAESPVSFQDCVKVALHLQALETPISKLFLEVVKLEKVCVCV</sequence>
<evidence type="ECO:0000313" key="1">
    <source>
        <dbReference type="EMBL" id="MPD04037.1"/>
    </source>
</evidence>
<keyword evidence="2" id="KW-1185">Reference proteome</keyword>
<protein>
    <submittedName>
        <fullName evidence="1">Uncharacterized protein</fullName>
    </submittedName>
</protein>
<dbReference type="Proteomes" id="UP000324222">
    <property type="component" value="Unassembled WGS sequence"/>
</dbReference>
<proteinExistence type="predicted"/>